<proteinExistence type="predicted"/>
<dbReference type="STRING" id="690879.TSACC_2404"/>
<dbReference type="Proteomes" id="UP000076023">
    <property type="component" value="Unassembled WGS sequence"/>
</dbReference>
<gene>
    <name evidence="1" type="ORF">TSACC_2404</name>
</gene>
<sequence length="379" mass="42437">MSLTQKIRKVLKKPRRVITLKPEGRNRGVVALSYITWPFVDGIDIPKAMGHTNPFECVTMAESFRKEGFEVQVVDHDNFDYEPPANCRVAVDIHSNLERWHPHLPADCVRVLHATGSHWLGWNHAELTRLCAIRDRKGIALVPRRNVPPSRGSEVANQISILGNQYTIDSFKFAGKPITRVPLSSAVEHPWLEGRDFEQSRRRFLWLGSYGMVHKGLDLALDAFADMPDLELTVCGRPEKEDDFYRLYHRELRELPNIRHAGWMDMTSPAFVEIARTHASIIYPSSAEGGAGSVLHAMHAGMVPITTWESSVDLGDFGVPIARGDVESVKAAARALASLSPAEVAQRARASYDHVRSAHTRPLFATNYRAFAHKITAAL</sequence>
<evidence type="ECO:0000313" key="1">
    <source>
        <dbReference type="EMBL" id="GAT32007.1"/>
    </source>
</evidence>
<dbReference type="AlphaFoldDB" id="A0A146G4Q6"/>
<dbReference type="Pfam" id="PF13692">
    <property type="entry name" value="Glyco_trans_1_4"/>
    <property type="match status" value="1"/>
</dbReference>
<protein>
    <submittedName>
        <fullName evidence="1">Glycosyltransferase</fullName>
    </submittedName>
</protein>
<organism evidence="1 2">
    <name type="scientific">Terrimicrobium sacchariphilum</name>
    <dbReference type="NCBI Taxonomy" id="690879"/>
    <lineage>
        <taxon>Bacteria</taxon>
        <taxon>Pseudomonadati</taxon>
        <taxon>Verrucomicrobiota</taxon>
        <taxon>Terrimicrobiia</taxon>
        <taxon>Terrimicrobiales</taxon>
        <taxon>Terrimicrobiaceae</taxon>
        <taxon>Terrimicrobium</taxon>
    </lineage>
</organism>
<reference evidence="2" key="1">
    <citation type="journal article" date="2017" name="Genome Announc.">
        <title>Draft Genome Sequence of Terrimicrobium sacchariphilum NM-5T, a Facultative Anaerobic Soil Bacterium of the Class Spartobacteria.</title>
        <authorList>
            <person name="Qiu Y.L."/>
            <person name="Tourlousse D.M."/>
            <person name="Matsuura N."/>
            <person name="Ohashi A."/>
            <person name="Sekiguchi Y."/>
        </authorList>
    </citation>
    <scope>NUCLEOTIDE SEQUENCE [LARGE SCALE GENOMIC DNA]</scope>
    <source>
        <strain evidence="2">NM-5</strain>
    </source>
</reference>
<dbReference type="Gene3D" id="3.40.50.2000">
    <property type="entry name" value="Glycogen Phosphorylase B"/>
    <property type="match status" value="1"/>
</dbReference>
<comment type="caution">
    <text evidence="1">The sequence shown here is derived from an EMBL/GenBank/DDBJ whole genome shotgun (WGS) entry which is preliminary data.</text>
</comment>
<dbReference type="EMBL" id="BDCO01000002">
    <property type="protein sequence ID" value="GAT32007.1"/>
    <property type="molecule type" value="Genomic_DNA"/>
</dbReference>
<dbReference type="GO" id="GO:0016740">
    <property type="term" value="F:transferase activity"/>
    <property type="evidence" value="ECO:0007669"/>
    <property type="project" value="UniProtKB-KW"/>
</dbReference>
<keyword evidence="1" id="KW-0808">Transferase</keyword>
<keyword evidence="2" id="KW-1185">Reference proteome</keyword>
<name>A0A146G4Q6_TERSA</name>
<evidence type="ECO:0000313" key="2">
    <source>
        <dbReference type="Proteomes" id="UP000076023"/>
    </source>
</evidence>
<dbReference type="OrthoDB" id="476710at2"/>
<accession>A0A146G4Q6</accession>
<dbReference type="SUPFAM" id="SSF53756">
    <property type="entry name" value="UDP-Glycosyltransferase/glycogen phosphorylase"/>
    <property type="match status" value="1"/>
</dbReference>
<dbReference type="RefSeq" id="WP_075077867.1">
    <property type="nucleotide sequence ID" value="NZ_BDCO01000002.1"/>
</dbReference>
<dbReference type="InParanoid" id="A0A146G4Q6"/>